<organism evidence="1 2">
    <name type="scientific">Halobiforma nitratireducens JCM 10879</name>
    <dbReference type="NCBI Taxonomy" id="1227454"/>
    <lineage>
        <taxon>Archaea</taxon>
        <taxon>Methanobacteriati</taxon>
        <taxon>Methanobacteriota</taxon>
        <taxon>Stenosarchaea group</taxon>
        <taxon>Halobacteria</taxon>
        <taxon>Halobacteriales</taxon>
        <taxon>Natrialbaceae</taxon>
        <taxon>Halobiforma</taxon>
    </lineage>
</organism>
<dbReference type="AlphaFoldDB" id="M0M2I6"/>
<dbReference type="RefSeq" id="WP_006672853.1">
    <property type="nucleotide sequence ID" value="NZ_AOMA01000093.1"/>
</dbReference>
<comment type="caution">
    <text evidence="1">The sequence shown here is derived from an EMBL/GenBank/DDBJ whole genome shotgun (WGS) entry which is preliminary data.</text>
</comment>
<dbReference type="eggNOG" id="arCOG10930">
    <property type="taxonomic scope" value="Archaea"/>
</dbReference>
<keyword evidence="2" id="KW-1185">Reference proteome</keyword>
<evidence type="ECO:0000313" key="1">
    <source>
        <dbReference type="EMBL" id="EMA38610.1"/>
    </source>
</evidence>
<proteinExistence type="predicted"/>
<accession>M0M2I6</accession>
<gene>
    <name evidence="1" type="ORF">C446_09680</name>
</gene>
<evidence type="ECO:0000313" key="2">
    <source>
        <dbReference type="Proteomes" id="UP000011607"/>
    </source>
</evidence>
<sequence length="63" mass="6539">MNDDSRRAAAICTDCGNVFAVQVRADGTVRPIGTGVTCSCGSDSFDVLDGTPTLEDGQDRTEA</sequence>
<protein>
    <submittedName>
        <fullName evidence="1">Uncharacterized protein</fullName>
    </submittedName>
</protein>
<name>M0M2I6_9EURY</name>
<dbReference type="OrthoDB" id="257177at2157"/>
<dbReference type="Proteomes" id="UP000011607">
    <property type="component" value="Unassembled WGS sequence"/>
</dbReference>
<dbReference type="EMBL" id="AOMA01000093">
    <property type="protein sequence ID" value="EMA38610.1"/>
    <property type="molecule type" value="Genomic_DNA"/>
</dbReference>
<reference evidence="1 2" key="1">
    <citation type="journal article" date="2014" name="PLoS Genet.">
        <title>Phylogenetically driven sequencing of extremely halophilic archaea reveals strategies for static and dynamic osmo-response.</title>
        <authorList>
            <person name="Becker E.A."/>
            <person name="Seitzer P.M."/>
            <person name="Tritt A."/>
            <person name="Larsen D."/>
            <person name="Krusor M."/>
            <person name="Yao A.I."/>
            <person name="Wu D."/>
            <person name="Madern D."/>
            <person name="Eisen J.A."/>
            <person name="Darling A.E."/>
            <person name="Facciotti M.T."/>
        </authorList>
    </citation>
    <scope>NUCLEOTIDE SEQUENCE [LARGE SCALE GENOMIC DNA]</scope>
    <source>
        <strain evidence="1 2">JCM 10879</strain>
    </source>
</reference>